<organism evidence="5 6">
    <name type="scientific">Apophysomyces ossiformis</name>
    <dbReference type="NCBI Taxonomy" id="679940"/>
    <lineage>
        <taxon>Eukaryota</taxon>
        <taxon>Fungi</taxon>
        <taxon>Fungi incertae sedis</taxon>
        <taxon>Mucoromycota</taxon>
        <taxon>Mucoromycotina</taxon>
        <taxon>Mucoromycetes</taxon>
        <taxon>Mucorales</taxon>
        <taxon>Mucorineae</taxon>
        <taxon>Mucoraceae</taxon>
        <taxon>Apophysomyces</taxon>
    </lineage>
</organism>
<keyword evidence="3" id="KW-0472">Membrane</keyword>
<sequence length="281" mass="30448">MATVSWTNVNSNITKISLILLEGFEYENAMAVSQLASNVMSDADEYSFSWPDTVNTGNSYWLLAQGNDLSLSKAVFGAFTFVDPAIIGAAVGGAAYLAIVALLLWRFYVFYKKRKQSKYEFSDDSTLKPSSCNDDKKSMQSSAPSSPSSSSSPKQASTPPPRSPMLNSPTPSTLPPPFSPVIAPFAFNPYLYPRELHAPYASDDKSHLQYIYPPPPPLSPAPSAKAASAPPETAFLPYFSTTALIAPYPIVQLGKPTENAHLAKTESEEGRQEIQKPHAVS</sequence>
<dbReference type="Proteomes" id="UP000605846">
    <property type="component" value="Unassembled WGS sequence"/>
</dbReference>
<feature type="region of interest" description="Disordered" evidence="2">
    <location>
        <begin position="122"/>
        <end position="173"/>
    </location>
</feature>
<gene>
    <name evidence="5" type="ORF">EC973_009291</name>
</gene>
<evidence type="ECO:0000256" key="3">
    <source>
        <dbReference type="SAM" id="Phobius"/>
    </source>
</evidence>
<proteinExistence type="predicted"/>
<keyword evidence="3" id="KW-1133">Transmembrane helix</keyword>
<dbReference type="OrthoDB" id="10572355at2759"/>
<dbReference type="AlphaFoldDB" id="A0A8H7BUX8"/>
<dbReference type="EMBL" id="JABAYA010000009">
    <property type="protein sequence ID" value="KAF7731527.1"/>
    <property type="molecule type" value="Genomic_DNA"/>
</dbReference>
<protein>
    <recommendedName>
        <fullName evidence="4">Yeast cell wall synthesis Kre9/Knh1-like N-terminal domain-containing protein</fullName>
    </recommendedName>
</protein>
<evidence type="ECO:0000313" key="5">
    <source>
        <dbReference type="EMBL" id="KAF7731527.1"/>
    </source>
</evidence>
<feature type="compositionally biased region" description="Low complexity" evidence="2">
    <location>
        <begin position="139"/>
        <end position="157"/>
    </location>
</feature>
<keyword evidence="1" id="KW-0732">Signal</keyword>
<feature type="transmembrane region" description="Helical" evidence="3">
    <location>
        <begin position="85"/>
        <end position="108"/>
    </location>
</feature>
<accession>A0A8H7BUX8</accession>
<dbReference type="InterPro" id="IPR018466">
    <property type="entry name" value="Kre9/Knh1-like_N"/>
</dbReference>
<feature type="domain" description="Yeast cell wall synthesis Kre9/Knh1-like N-terminal" evidence="4">
    <location>
        <begin position="3"/>
        <end position="64"/>
    </location>
</feature>
<feature type="compositionally biased region" description="Basic and acidic residues" evidence="2">
    <location>
        <begin position="261"/>
        <end position="281"/>
    </location>
</feature>
<comment type="caution">
    <text evidence="5">The sequence shown here is derived from an EMBL/GenBank/DDBJ whole genome shotgun (WGS) entry which is preliminary data.</text>
</comment>
<feature type="region of interest" description="Disordered" evidence="2">
    <location>
        <begin position="259"/>
        <end position="281"/>
    </location>
</feature>
<evidence type="ECO:0000256" key="1">
    <source>
        <dbReference type="ARBA" id="ARBA00022729"/>
    </source>
</evidence>
<evidence type="ECO:0000259" key="4">
    <source>
        <dbReference type="Pfam" id="PF10342"/>
    </source>
</evidence>
<name>A0A8H7BUX8_9FUNG</name>
<dbReference type="Pfam" id="PF10342">
    <property type="entry name" value="Kre9_KNH"/>
    <property type="match status" value="1"/>
</dbReference>
<reference evidence="5" key="1">
    <citation type="submission" date="2020-01" db="EMBL/GenBank/DDBJ databases">
        <title>Genome Sequencing of Three Apophysomyces-Like Fungal Strains Confirms a Novel Fungal Genus in the Mucoromycota with divergent Burkholderia-like Endosymbiotic Bacteria.</title>
        <authorList>
            <person name="Stajich J.E."/>
            <person name="Macias A.M."/>
            <person name="Carter-House D."/>
            <person name="Lovett B."/>
            <person name="Kasson L.R."/>
            <person name="Berry K."/>
            <person name="Grigoriev I."/>
            <person name="Chang Y."/>
            <person name="Spatafora J."/>
            <person name="Kasson M.T."/>
        </authorList>
    </citation>
    <scope>NUCLEOTIDE SEQUENCE</scope>
    <source>
        <strain evidence="5">NRRL A-21654</strain>
    </source>
</reference>
<keyword evidence="3" id="KW-0812">Transmembrane</keyword>
<evidence type="ECO:0000256" key="2">
    <source>
        <dbReference type="SAM" id="MobiDB-lite"/>
    </source>
</evidence>
<keyword evidence="6" id="KW-1185">Reference proteome</keyword>
<evidence type="ECO:0000313" key="6">
    <source>
        <dbReference type="Proteomes" id="UP000605846"/>
    </source>
</evidence>